<dbReference type="SFLD" id="SFLDS00003">
    <property type="entry name" value="Haloacid_Dehalogenase"/>
    <property type="match status" value="1"/>
</dbReference>
<dbReference type="EMBL" id="JAAXPR010000001">
    <property type="protein sequence ID" value="NKZ19420.1"/>
    <property type="molecule type" value="Genomic_DNA"/>
</dbReference>
<dbReference type="InterPro" id="IPR023198">
    <property type="entry name" value="PGP-like_dom2"/>
</dbReference>
<evidence type="ECO:0000313" key="1">
    <source>
        <dbReference type="EMBL" id="NKZ19420.1"/>
    </source>
</evidence>
<gene>
    <name evidence="1" type="ORF">HF992_00880</name>
</gene>
<comment type="caution">
    <text evidence="1">The sequence shown here is derived from an EMBL/GenBank/DDBJ whole genome shotgun (WGS) entry which is preliminary data.</text>
</comment>
<dbReference type="Gene3D" id="1.10.150.240">
    <property type="entry name" value="Putative phosphatase, domain 2"/>
    <property type="match status" value="1"/>
</dbReference>
<accession>A0A7X6MW17</accession>
<dbReference type="AlphaFoldDB" id="A0A7X6MW17"/>
<dbReference type="SUPFAM" id="SSF56784">
    <property type="entry name" value="HAD-like"/>
    <property type="match status" value="1"/>
</dbReference>
<dbReference type="CDD" id="cd02603">
    <property type="entry name" value="HAD_sEH-N_like"/>
    <property type="match status" value="1"/>
</dbReference>
<dbReference type="Gene3D" id="3.40.50.1000">
    <property type="entry name" value="HAD superfamily/HAD-like"/>
    <property type="match status" value="1"/>
</dbReference>
<dbReference type="InterPro" id="IPR036412">
    <property type="entry name" value="HAD-like_sf"/>
</dbReference>
<dbReference type="InterPro" id="IPR006439">
    <property type="entry name" value="HAD-SF_hydro_IA"/>
</dbReference>
<dbReference type="InterPro" id="IPR041492">
    <property type="entry name" value="HAD_2"/>
</dbReference>
<dbReference type="RefSeq" id="WP_168548184.1">
    <property type="nucleotide sequence ID" value="NZ_JAAXPR010000001.1"/>
</dbReference>
<dbReference type="PANTHER" id="PTHR43611:SF3">
    <property type="entry name" value="FLAVIN MONONUCLEOTIDE HYDROLASE 1, CHLOROPLATIC"/>
    <property type="match status" value="1"/>
</dbReference>
<proteinExistence type="predicted"/>
<dbReference type="InterPro" id="IPR023214">
    <property type="entry name" value="HAD_sf"/>
</dbReference>
<name>A0A7X6MW17_9STRE</name>
<evidence type="ECO:0000313" key="2">
    <source>
        <dbReference type="Proteomes" id="UP000522720"/>
    </source>
</evidence>
<keyword evidence="2" id="KW-1185">Reference proteome</keyword>
<protein>
    <submittedName>
        <fullName evidence="1">HAD family phosphatase</fullName>
    </submittedName>
</protein>
<organism evidence="1 2">
    <name type="scientific">Streptococcus ovuberis</name>
    <dbReference type="NCBI Taxonomy" id="1936207"/>
    <lineage>
        <taxon>Bacteria</taxon>
        <taxon>Bacillati</taxon>
        <taxon>Bacillota</taxon>
        <taxon>Bacilli</taxon>
        <taxon>Lactobacillales</taxon>
        <taxon>Streptococcaceae</taxon>
        <taxon>Streptococcus</taxon>
    </lineage>
</organism>
<sequence>MNLVFDFGNVIIEWDKNVFLKALLPVDESRRRVDAAIFGSGLWEEMDAGLYTIEEVENKVNEALLNEFEEEVHQIMWYWYRYVSFYDDVVKKMVSLKQHGHKLFILSNTSQLFYPCMEERAPELSSILDGKILSYKVKQSKPDPKIYQTLLTTFELEPSQTYFFDDLEKNLEAARNQGINTYQVTDITLFLEYLDGFLK</sequence>
<dbReference type="SFLD" id="SFLDG01129">
    <property type="entry name" value="C1.5:_HAD__Beta-PGM__Phosphata"/>
    <property type="match status" value="1"/>
</dbReference>
<dbReference type="Pfam" id="PF13419">
    <property type="entry name" value="HAD_2"/>
    <property type="match status" value="1"/>
</dbReference>
<dbReference type="PRINTS" id="PR00413">
    <property type="entry name" value="HADHALOGNASE"/>
</dbReference>
<dbReference type="NCBIfam" id="TIGR01509">
    <property type="entry name" value="HAD-SF-IA-v3"/>
    <property type="match status" value="1"/>
</dbReference>
<dbReference type="PANTHER" id="PTHR43611">
    <property type="entry name" value="ALPHA-D-GLUCOSE 1-PHOSPHATE PHOSPHATASE"/>
    <property type="match status" value="1"/>
</dbReference>
<reference evidence="1 2" key="1">
    <citation type="submission" date="2020-04" db="EMBL/GenBank/DDBJ databases">
        <title>MicrobeNet Type strains.</title>
        <authorList>
            <person name="Nicholson A.C."/>
        </authorList>
    </citation>
    <scope>NUCLEOTIDE SEQUENCE [LARGE SCALE GENOMIC DNA]</scope>
    <source>
        <strain evidence="1 2">CCUG 69612</strain>
    </source>
</reference>
<dbReference type="Proteomes" id="UP000522720">
    <property type="component" value="Unassembled WGS sequence"/>
</dbReference>